<evidence type="ECO:0008006" key="3">
    <source>
        <dbReference type="Google" id="ProtNLM"/>
    </source>
</evidence>
<dbReference type="Proteomes" id="UP001596410">
    <property type="component" value="Unassembled WGS sequence"/>
</dbReference>
<proteinExistence type="predicted"/>
<gene>
    <name evidence="1" type="ORF">ACFQIC_02890</name>
</gene>
<evidence type="ECO:0000313" key="2">
    <source>
        <dbReference type="Proteomes" id="UP001596410"/>
    </source>
</evidence>
<accession>A0ABW2EHW3</accession>
<evidence type="ECO:0000313" key="1">
    <source>
        <dbReference type="EMBL" id="MFC7060817.1"/>
    </source>
</evidence>
<protein>
    <recommendedName>
        <fullName evidence="3">DUF1292 domain-containing protein</fullName>
    </recommendedName>
</protein>
<dbReference type="EMBL" id="JBHSZV010000005">
    <property type="protein sequence ID" value="MFC7060817.1"/>
    <property type="molecule type" value="Genomic_DNA"/>
</dbReference>
<sequence length="93" mass="10713">MVLLNSDYEVGVFKCLSDNNELVMDVGQEEYTLTLSDEEMEDLEQHLVNQENLLIPFHKETKELILNTEPNYDEEEMEELMNISEGAGDLGED</sequence>
<organism evidence="1 2">
    <name type="scientific">Halobacillus seohaensis</name>
    <dbReference type="NCBI Taxonomy" id="447421"/>
    <lineage>
        <taxon>Bacteria</taxon>
        <taxon>Bacillati</taxon>
        <taxon>Bacillota</taxon>
        <taxon>Bacilli</taxon>
        <taxon>Bacillales</taxon>
        <taxon>Bacillaceae</taxon>
        <taxon>Halobacillus</taxon>
    </lineage>
</organism>
<comment type="caution">
    <text evidence="1">The sequence shown here is derived from an EMBL/GenBank/DDBJ whole genome shotgun (WGS) entry which is preliminary data.</text>
</comment>
<keyword evidence="2" id="KW-1185">Reference proteome</keyword>
<reference evidence="2" key="1">
    <citation type="journal article" date="2019" name="Int. J. Syst. Evol. Microbiol.">
        <title>The Global Catalogue of Microorganisms (GCM) 10K type strain sequencing project: providing services to taxonomists for standard genome sequencing and annotation.</title>
        <authorList>
            <consortium name="The Broad Institute Genomics Platform"/>
            <consortium name="The Broad Institute Genome Sequencing Center for Infectious Disease"/>
            <person name="Wu L."/>
            <person name="Ma J."/>
        </authorList>
    </citation>
    <scope>NUCLEOTIDE SEQUENCE [LARGE SCALE GENOMIC DNA]</scope>
    <source>
        <strain evidence="2">CGMCC 4.1621</strain>
    </source>
</reference>
<name>A0ABW2EHW3_9BACI</name>